<feature type="domain" description="Codanin-1 C-terminal" evidence="2">
    <location>
        <begin position="540"/>
        <end position="601"/>
    </location>
</feature>
<evidence type="ECO:0000313" key="3">
    <source>
        <dbReference type="EMBL" id="CAD7570981.1"/>
    </source>
</evidence>
<evidence type="ECO:0000259" key="2">
    <source>
        <dbReference type="Pfam" id="PF15296"/>
    </source>
</evidence>
<dbReference type="PANTHER" id="PTHR28678:SF1">
    <property type="entry name" value="CODANIN-1"/>
    <property type="match status" value="1"/>
</dbReference>
<feature type="region of interest" description="Disordered" evidence="1">
    <location>
        <begin position="1008"/>
        <end position="1028"/>
    </location>
</feature>
<dbReference type="PANTHER" id="PTHR28678">
    <property type="entry name" value="CODANIN-1"/>
    <property type="match status" value="1"/>
</dbReference>
<dbReference type="InterPro" id="IPR040031">
    <property type="entry name" value="Codanin-1"/>
</dbReference>
<dbReference type="GO" id="GO:0006325">
    <property type="term" value="P:chromatin organization"/>
    <property type="evidence" value="ECO:0007669"/>
    <property type="project" value="TreeGrafter"/>
</dbReference>
<dbReference type="GO" id="GO:0005634">
    <property type="term" value="C:nucleus"/>
    <property type="evidence" value="ECO:0007669"/>
    <property type="project" value="TreeGrafter"/>
</dbReference>
<gene>
    <name evidence="3" type="ORF">TCMB3V08_LOCUS3668</name>
</gene>
<dbReference type="AlphaFoldDB" id="A0A7R9J2H1"/>
<feature type="compositionally biased region" description="Polar residues" evidence="1">
    <location>
        <begin position="1017"/>
        <end position="1028"/>
    </location>
</feature>
<dbReference type="InterPro" id="IPR028171">
    <property type="entry name" value="Codanin-1_C"/>
</dbReference>
<name>A0A7R9J2H1_TIMCA</name>
<accession>A0A7R9J2H1</accession>
<organism evidence="3">
    <name type="scientific">Timema californicum</name>
    <name type="common">California timema</name>
    <name type="synonym">Walking stick</name>
    <dbReference type="NCBI Taxonomy" id="61474"/>
    <lineage>
        <taxon>Eukaryota</taxon>
        <taxon>Metazoa</taxon>
        <taxon>Ecdysozoa</taxon>
        <taxon>Arthropoda</taxon>
        <taxon>Hexapoda</taxon>
        <taxon>Insecta</taxon>
        <taxon>Pterygota</taxon>
        <taxon>Neoptera</taxon>
        <taxon>Polyneoptera</taxon>
        <taxon>Phasmatodea</taxon>
        <taxon>Timematodea</taxon>
        <taxon>Timematoidea</taxon>
        <taxon>Timematidae</taxon>
        <taxon>Timema</taxon>
    </lineage>
</organism>
<dbReference type="Pfam" id="PF15296">
    <property type="entry name" value="Codanin-1_C"/>
    <property type="match status" value="1"/>
</dbReference>
<reference evidence="3" key="1">
    <citation type="submission" date="2020-11" db="EMBL/GenBank/DDBJ databases">
        <authorList>
            <person name="Tran Van P."/>
        </authorList>
    </citation>
    <scope>NUCLEOTIDE SEQUENCE</scope>
</reference>
<sequence>MPSGSYVPVRVLTCLYGYSIEYSRDVKYRHFRGGCGGIFRLWRMPTKKGDTLLRVHAMHRPQQRGLLQHFGTQARLSDHFLAVASAFTRTLIPKRQRIIIISYPSFGVHGPSVPYALVHFKGPDTDSVSVVRTPCSWSIRNSTRDYSLGIRNHVTVSTNEIEKPPPVHPTEIRTSISPSSAVELNTTSALANYATEAVHPTEIRTSISPSSAVELNTTSALANYATEAGETQIKVNAFGMRYLRNVCGKTRMDDVHNKWVLKECNLKGKPIRECERMILHSCKETNTEMEMLDKNEYSNIKNKDQYTFSQTSIIHSTPNEKHDTSSMATSFAELNKSLERLDIPLVSSLDSKGNVSSLSYSIKSNLEQESPMFNNMLTHTPKDILSSNIGIEIPVPKLVSYAEELDLLCEIYCFFLDNNLVILSIWEKEHLVASWSFHITLAGRIKDLLNSCNNPWNLFHFARLFRSQLQLSCLYDSKVSSTRVVWTKWNKKSCHNRTNNHAEAAHRRLGTELGMQHPTIWKCIDALRKSICRSSKLKGLFQTFQEEKVKNLEMKLRETFFHSQPASIRKTVDLVTERVASCCAKFLCLIVLPPIKKAAISDFIEFFTESGIQAMPVSSLTAYHLEIKVIRCYAKSGHPETVLCVKVTMNKRKDSFSKVPSQRLKERRDWKDEKHELRKNLREKEFEGKNDFEREGEWERGHAANNVTNGFHEYSISPMDVPDFTILNDDLISNSWVVGRKTNPTTDLTACGSANDRVHVYLVATCAQPNKGDWDLIRRILDDKGSDQIETEISNLLGRLTQSIQNRESNTSSAEQILFSPLTLTLLIAQVAHQPNTVTPTILNNFVIFWSIQYLTLSNPLDDVLKHIVCPHTVKMLVNSERPQELVWTCLADMFVYLEENKFISPQSISKQFLEVLQYPWPQLQLKKWTSRTPYYSSPMASLVLTDSSQLTSDGQHLGIYSSPMASLVLTDSSQLTSTCQKSTSNILEHVYMMNSTTGQRRKQLTHSNEIKLHDNASPSGPRTTRKT</sequence>
<protein>
    <submittedName>
        <fullName evidence="3">(California timema) hypothetical protein</fullName>
    </submittedName>
</protein>
<proteinExistence type="predicted"/>
<evidence type="ECO:0000256" key="1">
    <source>
        <dbReference type="SAM" id="MobiDB-lite"/>
    </source>
</evidence>
<dbReference type="EMBL" id="OE180285">
    <property type="protein sequence ID" value="CAD7570981.1"/>
    <property type="molecule type" value="Genomic_DNA"/>
</dbReference>